<name>A0A9W7AFI9_9STRA</name>
<dbReference type="Pfam" id="PF06747">
    <property type="entry name" value="CHCH"/>
    <property type="match status" value="1"/>
</dbReference>
<dbReference type="AlphaFoldDB" id="A0A9W7AFI9"/>
<organism evidence="3 4">
    <name type="scientific">Triparma retinervis</name>
    <dbReference type="NCBI Taxonomy" id="2557542"/>
    <lineage>
        <taxon>Eukaryota</taxon>
        <taxon>Sar</taxon>
        <taxon>Stramenopiles</taxon>
        <taxon>Ochrophyta</taxon>
        <taxon>Bolidophyceae</taxon>
        <taxon>Parmales</taxon>
        <taxon>Triparmaceae</taxon>
        <taxon>Triparma</taxon>
    </lineage>
</organism>
<dbReference type="EMBL" id="BRXZ01001429">
    <property type="protein sequence ID" value="GMH70964.1"/>
    <property type="molecule type" value="Genomic_DNA"/>
</dbReference>
<dbReference type="InterPro" id="IPR010625">
    <property type="entry name" value="CHCH"/>
</dbReference>
<dbReference type="InterPro" id="IPR009069">
    <property type="entry name" value="Cys_alpha_HP_mot_SF"/>
</dbReference>
<evidence type="ECO:0000313" key="4">
    <source>
        <dbReference type="Proteomes" id="UP001165082"/>
    </source>
</evidence>
<sequence>MPQDRNTGKSSVFKTRCDKEHKASLKCVEDNYGSPDSGSICRAFFVSYKQCRKAEHAAILKARNPDNIF</sequence>
<reference evidence="3" key="1">
    <citation type="submission" date="2022-07" db="EMBL/GenBank/DDBJ databases">
        <title>Genome analysis of Parmales, a sister group of diatoms, reveals the evolutionary specialization of diatoms from phago-mixotrophs to photoautotrophs.</title>
        <authorList>
            <person name="Ban H."/>
            <person name="Sato S."/>
            <person name="Yoshikawa S."/>
            <person name="Kazumasa Y."/>
            <person name="Nakamura Y."/>
            <person name="Ichinomiya M."/>
            <person name="Saitoh K."/>
            <person name="Sato N."/>
            <person name="Blanc-Mathieu R."/>
            <person name="Endo H."/>
            <person name="Kuwata A."/>
            <person name="Ogata H."/>
        </authorList>
    </citation>
    <scope>NUCLEOTIDE SEQUENCE</scope>
</reference>
<keyword evidence="4" id="KW-1185">Reference proteome</keyword>
<dbReference type="SUPFAM" id="SSF47072">
    <property type="entry name" value="Cysteine alpha-hairpin motif"/>
    <property type="match status" value="1"/>
</dbReference>
<feature type="domain" description="CHCH" evidence="2">
    <location>
        <begin position="17"/>
        <end position="53"/>
    </location>
</feature>
<dbReference type="PROSITE" id="PS51808">
    <property type="entry name" value="CHCH"/>
    <property type="match status" value="1"/>
</dbReference>
<dbReference type="Proteomes" id="UP001165082">
    <property type="component" value="Unassembled WGS sequence"/>
</dbReference>
<dbReference type="OrthoDB" id="9971592at2759"/>
<evidence type="ECO:0000256" key="1">
    <source>
        <dbReference type="ARBA" id="ARBA00023157"/>
    </source>
</evidence>
<protein>
    <recommendedName>
        <fullName evidence="2">CHCH domain-containing protein</fullName>
    </recommendedName>
</protein>
<comment type="caution">
    <text evidence="3">The sequence shown here is derived from an EMBL/GenBank/DDBJ whole genome shotgun (WGS) entry which is preliminary data.</text>
</comment>
<proteinExistence type="predicted"/>
<keyword evidence="1" id="KW-1015">Disulfide bond</keyword>
<gene>
    <name evidence="3" type="ORF">TrRE_jg8117</name>
</gene>
<accession>A0A9W7AFI9</accession>
<evidence type="ECO:0000259" key="2">
    <source>
        <dbReference type="Pfam" id="PF06747"/>
    </source>
</evidence>
<evidence type="ECO:0000313" key="3">
    <source>
        <dbReference type="EMBL" id="GMH70964.1"/>
    </source>
</evidence>